<evidence type="ECO:0000313" key="3">
    <source>
        <dbReference type="EMBL" id="CAD8126883.1"/>
    </source>
</evidence>
<evidence type="ECO:0000313" key="4">
    <source>
        <dbReference type="Proteomes" id="UP000692954"/>
    </source>
</evidence>
<dbReference type="Proteomes" id="UP000692954">
    <property type="component" value="Unassembled WGS sequence"/>
</dbReference>
<dbReference type="InterPro" id="IPR043202">
    <property type="entry name" value="Band-7_stomatin-like"/>
</dbReference>
<dbReference type="GO" id="GO:0005886">
    <property type="term" value="C:plasma membrane"/>
    <property type="evidence" value="ECO:0007669"/>
    <property type="project" value="InterPro"/>
</dbReference>
<protein>
    <recommendedName>
        <fullName evidence="2">Band 7 domain-containing protein</fullName>
    </recommendedName>
</protein>
<evidence type="ECO:0000259" key="2">
    <source>
        <dbReference type="SMART" id="SM00244"/>
    </source>
</evidence>
<dbReference type="Pfam" id="PF01145">
    <property type="entry name" value="Band_7"/>
    <property type="match status" value="1"/>
</dbReference>
<feature type="domain" description="Band 7" evidence="2">
    <location>
        <begin position="69"/>
        <end position="226"/>
    </location>
</feature>
<dbReference type="OrthoDB" id="2105077at2759"/>
<dbReference type="GO" id="GO:0098552">
    <property type="term" value="C:side of membrane"/>
    <property type="evidence" value="ECO:0007669"/>
    <property type="project" value="UniProtKB-ARBA"/>
</dbReference>
<dbReference type="SMART" id="SM00244">
    <property type="entry name" value="PHB"/>
    <property type="match status" value="1"/>
</dbReference>
<dbReference type="FunFam" id="3.30.479.30:FF:000004">
    <property type="entry name" value="Putative membrane protease family, stomatin"/>
    <property type="match status" value="1"/>
</dbReference>
<keyword evidence="4" id="KW-1185">Reference proteome</keyword>
<organism evidence="3 4">
    <name type="scientific">Paramecium sonneborni</name>
    <dbReference type="NCBI Taxonomy" id="65129"/>
    <lineage>
        <taxon>Eukaryota</taxon>
        <taxon>Sar</taxon>
        <taxon>Alveolata</taxon>
        <taxon>Ciliophora</taxon>
        <taxon>Intramacronucleata</taxon>
        <taxon>Oligohymenophorea</taxon>
        <taxon>Peniculida</taxon>
        <taxon>Parameciidae</taxon>
        <taxon>Paramecium</taxon>
    </lineage>
</organism>
<comment type="similarity">
    <text evidence="1">Belongs to the band 7/mec-2 family.</text>
</comment>
<comment type="caution">
    <text evidence="3">The sequence shown here is derived from an EMBL/GenBank/DDBJ whole genome shotgun (WGS) entry which is preliminary data.</text>
</comment>
<proteinExistence type="inferred from homology"/>
<sequence>MRTESVSYEKEMDIIKKRQSRKERSKFEDIVEENENQQMTCYERNLNCCGSCFGTLRAWIPCCFCCCPYPYFLVTQGQKGLLQKFGKYQKTLEPGLHEINPFTDRVIPVSTKTFIIDLERQLVLTKDNITVNIDTIVYYRVVDVMKSAYRVKMIVEAVKEITYATLRTICGEHNLQEIIENRQKIADEIETFVFDVVSEWGIYLEHIFIKDMLMNEELQNSLSNAPKAQRLAQSKIISAQSDVSAAKLMREAADMLDSRAAMQIRYFDTIQMIAKNHNPKILFLSVDQQNNKK</sequence>
<dbReference type="CDD" id="cd13437">
    <property type="entry name" value="SPFH_alloslipin"/>
    <property type="match status" value="1"/>
</dbReference>
<evidence type="ECO:0000256" key="1">
    <source>
        <dbReference type="ARBA" id="ARBA00008164"/>
    </source>
</evidence>
<dbReference type="InterPro" id="IPR001107">
    <property type="entry name" value="Band_7"/>
</dbReference>
<accession>A0A8S1RHX1</accession>
<gene>
    <name evidence="3" type="ORF">PSON_ATCC_30995.1.T1710062</name>
</gene>
<name>A0A8S1RHX1_9CILI</name>
<dbReference type="PANTHER" id="PTHR10264">
    <property type="entry name" value="BAND 7 PROTEIN-RELATED"/>
    <property type="match status" value="1"/>
</dbReference>
<dbReference type="EMBL" id="CAJJDN010000171">
    <property type="protein sequence ID" value="CAD8126883.1"/>
    <property type="molecule type" value="Genomic_DNA"/>
</dbReference>
<reference evidence="3" key="1">
    <citation type="submission" date="2021-01" db="EMBL/GenBank/DDBJ databases">
        <authorList>
            <consortium name="Genoscope - CEA"/>
            <person name="William W."/>
        </authorList>
    </citation>
    <scope>NUCLEOTIDE SEQUENCE</scope>
</reference>
<dbReference type="AlphaFoldDB" id="A0A8S1RHX1"/>
<dbReference type="PANTHER" id="PTHR10264:SF19">
    <property type="entry name" value="AT06885P-RELATED"/>
    <property type="match status" value="1"/>
</dbReference>